<keyword evidence="2" id="KW-1185">Reference proteome</keyword>
<dbReference type="Proteomes" id="UP000001312">
    <property type="component" value="Unassembled WGS sequence"/>
</dbReference>
<name>A7F6L7_SCLS1</name>
<evidence type="ECO:0000313" key="2">
    <source>
        <dbReference type="Proteomes" id="UP000001312"/>
    </source>
</evidence>
<dbReference type="RefSeq" id="XP_001585730.1">
    <property type="nucleotide sequence ID" value="XM_001585680.1"/>
</dbReference>
<protein>
    <submittedName>
        <fullName evidence="1">Uncharacterized protein</fullName>
    </submittedName>
</protein>
<evidence type="ECO:0000313" key="1">
    <source>
        <dbReference type="EMBL" id="EDN98388.1"/>
    </source>
</evidence>
<gene>
    <name evidence="1" type="ORF">SS1G_13246</name>
</gene>
<dbReference type="AlphaFoldDB" id="A7F6L7"/>
<dbReference type="InParanoid" id="A7F6L7"/>
<accession>A7F6L7</accession>
<dbReference type="GeneID" id="5481757"/>
<dbReference type="EMBL" id="CH476644">
    <property type="protein sequence ID" value="EDN98388.1"/>
    <property type="molecule type" value="Genomic_DNA"/>
</dbReference>
<sequence>MCDGFKRLENRRAGRLKSSSMRTLEVICGMWSRRDELFADKESRKFKWKMRPIRVVIEINSG</sequence>
<organism evidence="1 2">
    <name type="scientific">Sclerotinia sclerotiorum (strain ATCC 18683 / 1980 / Ss-1)</name>
    <name type="common">White mold</name>
    <name type="synonym">Whetzelinia sclerotiorum</name>
    <dbReference type="NCBI Taxonomy" id="665079"/>
    <lineage>
        <taxon>Eukaryota</taxon>
        <taxon>Fungi</taxon>
        <taxon>Dikarya</taxon>
        <taxon>Ascomycota</taxon>
        <taxon>Pezizomycotina</taxon>
        <taxon>Leotiomycetes</taxon>
        <taxon>Helotiales</taxon>
        <taxon>Sclerotiniaceae</taxon>
        <taxon>Sclerotinia</taxon>
    </lineage>
</organism>
<dbReference type="KEGG" id="ssl:SS1G_13246"/>
<proteinExistence type="predicted"/>
<reference evidence="2" key="1">
    <citation type="journal article" date="2011" name="PLoS Genet.">
        <title>Genomic analysis of the necrotrophic fungal pathogens Sclerotinia sclerotiorum and Botrytis cinerea.</title>
        <authorList>
            <person name="Amselem J."/>
            <person name="Cuomo C.A."/>
            <person name="van Kan J.A."/>
            <person name="Viaud M."/>
            <person name="Benito E.P."/>
            <person name="Couloux A."/>
            <person name="Coutinho P.M."/>
            <person name="de Vries R.P."/>
            <person name="Dyer P.S."/>
            <person name="Fillinger S."/>
            <person name="Fournier E."/>
            <person name="Gout L."/>
            <person name="Hahn M."/>
            <person name="Kohn L."/>
            <person name="Lapalu N."/>
            <person name="Plummer K.M."/>
            <person name="Pradier J.M."/>
            <person name="Quevillon E."/>
            <person name="Sharon A."/>
            <person name="Simon A."/>
            <person name="ten Have A."/>
            <person name="Tudzynski B."/>
            <person name="Tudzynski P."/>
            <person name="Wincker P."/>
            <person name="Andrew M."/>
            <person name="Anthouard V."/>
            <person name="Beever R.E."/>
            <person name="Beffa R."/>
            <person name="Benoit I."/>
            <person name="Bouzid O."/>
            <person name="Brault B."/>
            <person name="Chen Z."/>
            <person name="Choquer M."/>
            <person name="Collemare J."/>
            <person name="Cotton P."/>
            <person name="Danchin E.G."/>
            <person name="Da Silva C."/>
            <person name="Gautier A."/>
            <person name="Giraud C."/>
            <person name="Giraud T."/>
            <person name="Gonzalez C."/>
            <person name="Grossetete S."/>
            <person name="Guldener U."/>
            <person name="Henrissat B."/>
            <person name="Howlett B.J."/>
            <person name="Kodira C."/>
            <person name="Kretschmer M."/>
            <person name="Lappartient A."/>
            <person name="Leroch M."/>
            <person name="Levis C."/>
            <person name="Mauceli E."/>
            <person name="Neuveglise C."/>
            <person name="Oeser B."/>
            <person name="Pearson M."/>
            <person name="Poulain J."/>
            <person name="Poussereau N."/>
            <person name="Quesneville H."/>
            <person name="Rascle C."/>
            <person name="Schumacher J."/>
            <person name="Segurens B."/>
            <person name="Sexton A."/>
            <person name="Silva E."/>
            <person name="Sirven C."/>
            <person name="Soanes D.M."/>
            <person name="Talbot N.J."/>
            <person name="Templeton M."/>
            <person name="Yandava C."/>
            <person name="Yarden O."/>
            <person name="Zeng Q."/>
            <person name="Rollins J.A."/>
            <person name="Lebrun M.H."/>
            <person name="Dickman M."/>
        </authorList>
    </citation>
    <scope>NUCLEOTIDE SEQUENCE [LARGE SCALE GENOMIC DNA]</scope>
    <source>
        <strain evidence="2">ATCC 18683 / 1980 / Ss-1</strain>
    </source>
</reference>